<evidence type="ECO:0000259" key="7">
    <source>
        <dbReference type="Pfam" id="PF05175"/>
    </source>
</evidence>
<dbReference type="PANTHER" id="PTHR45875">
    <property type="entry name" value="METHYLTRANSFERASE N6AMT1"/>
    <property type="match status" value="1"/>
</dbReference>
<evidence type="ECO:0000256" key="2">
    <source>
        <dbReference type="ARBA" id="ARBA00006149"/>
    </source>
</evidence>
<dbReference type="GO" id="GO:0035657">
    <property type="term" value="C:eRF1 methyltransferase complex"/>
    <property type="evidence" value="ECO:0007669"/>
    <property type="project" value="TreeGrafter"/>
</dbReference>
<dbReference type="AlphaFoldDB" id="A0A8J8NJ43"/>
<dbReference type="FunFam" id="3.40.50.150:FF:000077">
    <property type="entry name" value="HemK methyltransferase family member 2"/>
    <property type="match status" value="1"/>
</dbReference>
<dbReference type="OrthoDB" id="284199at2759"/>
<comment type="similarity">
    <text evidence="2">Belongs to the eukaryotic/archaeal PrmC-related family.</text>
</comment>
<name>A0A8J8NJ43_HALGN</name>
<dbReference type="InterPro" id="IPR029063">
    <property type="entry name" value="SAM-dependent_MTases_sf"/>
</dbReference>
<keyword evidence="6" id="KW-0539">Nucleus</keyword>
<dbReference type="PANTHER" id="PTHR45875:SF1">
    <property type="entry name" value="METHYLTRANSFERASE N6AMT1"/>
    <property type="match status" value="1"/>
</dbReference>
<dbReference type="GO" id="GO:0032259">
    <property type="term" value="P:methylation"/>
    <property type="evidence" value="ECO:0007669"/>
    <property type="project" value="UniProtKB-KW"/>
</dbReference>
<dbReference type="InterPro" id="IPR007848">
    <property type="entry name" value="Small_mtfrase_dom"/>
</dbReference>
<proteinExistence type="inferred from homology"/>
<dbReference type="SUPFAM" id="SSF53335">
    <property type="entry name" value="S-adenosyl-L-methionine-dependent methyltransferases"/>
    <property type="match status" value="1"/>
</dbReference>
<dbReference type="GO" id="GO:0005634">
    <property type="term" value="C:nucleus"/>
    <property type="evidence" value="ECO:0007669"/>
    <property type="project" value="UniProtKB-SubCell"/>
</dbReference>
<evidence type="ECO:0000256" key="3">
    <source>
        <dbReference type="ARBA" id="ARBA00022603"/>
    </source>
</evidence>
<reference evidence="8" key="1">
    <citation type="submission" date="2019-06" db="EMBL/GenBank/DDBJ databases">
        <authorList>
            <person name="Zheng W."/>
        </authorList>
    </citation>
    <scope>NUCLEOTIDE SEQUENCE</scope>
    <source>
        <strain evidence="8">QDHG01</strain>
    </source>
</reference>
<dbReference type="EMBL" id="RRYP01014088">
    <property type="protein sequence ID" value="TNV76156.1"/>
    <property type="molecule type" value="Genomic_DNA"/>
</dbReference>
<accession>A0A8J8NJ43</accession>
<dbReference type="GO" id="GO:0008276">
    <property type="term" value="F:protein methyltransferase activity"/>
    <property type="evidence" value="ECO:0007669"/>
    <property type="project" value="TreeGrafter"/>
</dbReference>
<keyword evidence="9" id="KW-1185">Reference proteome</keyword>
<dbReference type="Pfam" id="PF05175">
    <property type="entry name" value="MTS"/>
    <property type="match status" value="1"/>
</dbReference>
<keyword evidence="3" id="KW-0489">Methyltransferase</keyword>
<dbReference type="PROSITE" id="PS00092">
    <property type="entry name" value="N6_MTASE"/>
    <property type="match status" value="1"/>
</dbReference>
<evidence type="ECO:0000256" key="4">
    <source>
        <dbReference type="ARBA" id="ARBA00022679"/>
    </source>
</evidence>
<dbReference type="GO" id="GO:0003676">
    <property type="term" value="F:nucleic acid binding"/>
    <property type="evidence" value="ECO:0007669"/>
    <property type="project" value="InterPro"/>
</dbReference>
<keyword evidence="4" id="KW-0808">Transferase</keyword>
<evidence type="ECO:0000313" key="9">
    <source>
        <dbReference type="Proteomes" id="UP000785679"/>
    </source>
</evidence>
<dbReference type="Proteomes" id="UP000785679">
    <property type="component" value="Unassembled WGS sequence"/>
</dbReference>
<keyword evidence="5" id="KW-0949">S-adenosyl-L-methionine</keyword>
<sequence>MESDKITYHTLKTLYDDKSASGFICSFSHLKRADYRHVYEPSEDSFLLIDALQLDLPYITDTINPSTVVEVGVGSGVVITSLAMLIKRDDVVYVATDINPRAIEAAERTAEANQIKLKTQETTFCDGMGLEGKVDILIFNPPYVVTPKEELEMAQEKKDIEASWAGGENGIEILMAFLEQAEALLSDKGAFYLLLIEENFGIVKILREHFPKIAYLVKRECPGERQIIVRLQK</sequence>
<protein>
    <recommendedName>
        <fullName evidence="7">Methyltransferase small domain-containing protein</fullName>
    </recommendedName>
</protein>
<evidence type="ECO:0000256" key="5">
    <source>
        <dbReference type="ARBA" id="ARBA00022691"/>
    </source>
</evidence>
<evidence type="ECO:0000256" key="1">
    <source>
        <dbReference type="ARBA" id="ARBA00004123"/>
    </source>
</evidence>
<evidence type="ECO:0000256" key="6">
    <source>
        <dbReference type="ARBA" id="ARBA00023242"/>
    </source>
</evidence>
<comment type="subcellular location">
    <subcellularLocation>
        <location evidence="1">Nucleus</location>
    </subcellularLocation>
</comment>
<evidence type="ECO:0000313" key="8">
    <source>
        <dbReference type="EMBL" id="TNV76156.1"/>
    </source>
</evidence>
<dbReference type="InterPro" id="IPR052190">
    <property type="entry name" value="Euk-Arch_PrmC-MTase"/>
</dbReference>
<dbReference type="InterPro" id="IPR002052">
    <property type="entry name" value="DNA_methylase_N6_adenine_CS"/>
</dbReference>
<dbReference type="GO" id="GO:0008757">
    <property type="term" value="F:S-adenosylmethionine-dependent methyltransferase activity"/>
    <property type="evidence" value="ECO:0007669"/>
    <property type="project" value="TreeGrafter"/>
</dbReference>
<gene>
    <name evidence="8" type="ORF">FGO68_gene2629</name>
</gene>
<feature type="domain" description="Methyltransferase small" evidence="7">
    <location>
        <begin position="65"/>
        <end position="155"/>
    </location>
</feature>
<dbReference type="Gene3D" id="3.40.50.150">
    <property type="entry name" value="Vaccinia Virus protein VP39"/>
    <property type="match status" value="1"/>
</dbReference>
<organism evidence="8 9">
    <name type="scientific">Halteria grandinella</name>
    <dbReference type="NCBI Taxonomy" id="5974"/>
    <lineage>
        <taxon>Eukaryota</taxon>
        <taxon>Sar</taxon>
        <taxon>Alveolata</taxon>
        <taxon>Ciliophora</taxon>
        <taxon>Intramacronucleata</taxon>
        <taxon>Spirotrichea</taxon>
        <taxon>Stichotrichia</taxon>
        <taxon>Sporadotrichida</taxon>
        <taxon>Halteriidae</taxon>
        <taxon>Halteria</taxon>
    </lineage>
</organism>
<comment type="caution">
    <text evidence="8">The sequence shown here is derived from an EMBL/GenBank/DDBJ whole genome shotgun (WGS) entry which is preliminary data.</text>
</comment>